<gene>
    <name evidence="1" type="ORF">NUW58_g7756</name>
</gene>
<organism evidence="1 2">
    <name type="scientific">Xylaria curta</name>
    <dbReference type="NCBI Taxonomy" id="42375"/>
    <lineage>
        <taxon>Eukaryota</taxon>
        <taxon>Fungi</taxon>
        <taxon>Dikarya</taxon>
        <taxon>Ascomycota</taxon>
        <taxon>Pezizomycotina</taxon>
        <taxon>Sordariomycetes</taxon>
        <taxon>Xylariomycetidae</taxon>
        <taxon>Xylariales</taxon>
        <taxon>Xylariaceae</taxon>
        <taxon>Xylaria</taxon>
    </lineage>
</organism>
<accession>A0ACC1NFM8</accession>
<name>A0ACC1NFM8_9PEZI</name>
<evidence type="ECO:0000313" key="2">
    <source>
        <dbReference type="Proteomes" id="UP001143856"/>
    </source>
</evidence>
<dbReference type="Proteomes" id="UP001143856">
    <property type="component" value="Unassembled WGS sequence"/>
</dbReference>
<evidence type="ECO:0000313" key="1">
    <source>
        <dbReference type="EMBL" id="KAJ2977618.1"/>
    </source>
</evidence>
<protein>
    <submittedName>
        <fullName evidence="1">Uncharacterized protein</fullName>
    </submittedName>
</protein>
<keyword evidence="2" id="KW-1185">Reference proteome</keyword>
<proteinExistence type="predicted"/>
<dbReference type="EMBL" id="JAPDGR010002109">
    <property type="protein sequence ID" value="KAJ2977618.1"/>
    <property type="molecule type" value="Genomic_DNA"/>
</dbReference>
<sequence length="255" mass="28263">MMHYSVDRMRRKYSIIPATLKLCIGLLVIDSIIELALVGDTTHWLGDTVGHKNFHFLSDGSRHRLPWLPSHFIIDPVHTSNGAAATIIVAVGAGSVASLWLRNWAQYRTGETPKYCRYFYYIWLSSNVPGLLLTGAALVYVFATTNARAGQQIDVALAVDLDGRPYNRGTWTPQGWFSAVLELRLLRNREEIVKHLSIMKGWQYNLIPKGFADIGCFGSVPLAALPNAIGVYGLQSLDSQAEAAGGLDWILSPHR</sequence>
<reference evidence="1" key="1">
    <citation type="submission" date="2022-10" db="EMBL/GenBank/DDBJ databases">
        <title>Genome Sequence of Xylaria curta.</title>
        <authorList>
            <person name="Buettner E."/>
        </authorList>
    </citation>
    <scope>NUCLEOTIDE SEQUENCE</scope>
    <source>
        <strain evidence="1">Babe10</strain>
    </source>
</reference>
<comment type="caution">
    <text evidence="1">The sequence shown here is derived from an EMBL/GenBank/DDBJ whole genome shotgun (WGS) entry which is preliminary data.</text>
</comment>